<evidence type="ECO:0000313" key="8">
    <source>
        <dbReference type="Proteomes" id="UP000007089"/>
    </source>
</evidence>
<dbReference type="HOGENOM" id="CLU_048897_1_0_7"/>
<dbReference type="EMBL" id="CP001359">
    <property type="protein sequence ID" value="ACL65853.1"/>
    <property type="molecule type" value="Genomic_DNA"/>
</dbReference>
<dbReference type="GO" id="GO:0008660">
    <property type="term" value="F:1-aminocyclopropane-1-carboxylate deaminase activity"/>
    <property type="evidence" value="ECO:0007669"/>
    <property type="project" value="UniProtKB-EC"/>
</dbReference>
<evidence type="ECO:0000256" key="4">
    <source>
        <dbReference type="PIRSR" id="PIRSR006278-1"/>
    </source>
</evidence>
<feature type="modified residue" description="N6-(pyridoxal phosphate)lysine" evidence="5">
    <location>
        <position position="55"/>
    </location>
</feature>
<name>B8JCB3_ANAD2</name>
<accession>B8JCB3</accession>
<keyword evidence="8" id="KW-1185">Reference proteome</keyword>
<protein>
    <submittedName>
        <fullName evidence="7">Pyridoxal phosphate-dependent enzyme, D-cysteine desulfhydrase family</fullName>
        <ecNumber evidence="7">3.5.99.7</ecNumber>
    </submittedName>
</protein>
<dbReference type="Pfam" id="PF00291">
    <property type="entry name" value="PALP"/>
    <property type="match status" value="1"/>
</dbReference>
<comment type="cofactor">
    <cofactor evidence="1">
        <name>pyridoxal 5'-phosphate</name>
        <dbReference type="ChEBI" id="CHEBI:597326"/>
    </cofactor>
</comment>
<evidence type="ECO:0000256" key="3">
    <source>
        <dbReference type="ARBA" id="ARBA00022898"/>
    </source>
</evidence>
<keyword evidence="7" id="KW-0378">Hydrolase</keyword>
<keyword evidence="3 5" id="KW-0663">Pyridoxal phosphate</keyword>
<dbReference type="InterPro" id="IPR036052">
    <property type="entry name" value="TrpB-like_PALP_sf"/>
</dbReference>
<dbReference type="Gene3D" id="3.40.50.1100">
    <property type="match status" value="2"/>
</dbReference>
<dbReference type="EC" id="3.5.99.7" evidence="7"/>
<dbReference type="KEGG" id="acp:A2cp1_2515"/>
<evidence type="ECO:0000256" key="2">
    <source>
        <dbReference type="ARBA" id="ARBA00008639"/>
    </source>
</evidence>
<evidence type="ECO:0000313" key="7">
    <source>
        <dbReference type="EMBL" id="ACL65853.1"/>
    </source>
</evidence>
<dbReference type="SUPFAM" id="SSF53686">
    <property type="entry name" value="Tryptophan synthase beta subunit-like PLP-dependent enzymes"/>
    <property type="match status" value="1"/>
</dbReference>
<sequence>MPATREPAALNLPPRVPLARLPTPIEPSPRVGAALGLDLLYKRDDLTGLELSGNKARKLEYLLAEAEAAGADTLVTCGGVQSNHCRATAFAAAKRGLRAVLLLRVPDPARPPAPEANVLLDRLAGAEIRWVSHDEYRRRAELMDAVASELRAAGRRAYVIPEGGSSPLGSLGYLLAVAELRRQLPEAWRTGPLTLAYAVGSGGTGAGLELGVRALGWKDARPVGFAVCNDAAYFRATIAALCADARRRWPALPEVPADELRIDDGFIGPGYAQATSDGLEIIRRAAREDGVLLDPVYTGKAMLGLATRAREPGGLPAPRVVFFHTGGAFGLFPFANALAG</sequence>
<reference evidence="7" key="1">
    <citation type="submission" date="2009-01" db="EMBL/GenBank/DDBJ databases">
        <title>Complete sequence of Anaeromyxobacter dehalogenans 2CP-1.</title>
        <authorList>
            <consortium name="US DOE Joint Genome Institute"/>
            <person name="Lucas S."/>
            <person name="Copeland A."/>
            <person name="Lapidus A."/>
            <person name="Glavina del Rio T."/>
            <person name="Dalin E."/>
            <person name="Tice H."/>
            <person name="Bruce D."/>
            <person name="Goodwin L."/>
            <person name="Pitluck S."/>
            <person name="Saunders E."/>
            <person name="Brettin T."/>
            <person name="Detter J.C."/>
            <person name="Han C."/>
            <person name="Larimer F."/>
            <person name="Land M."/>
            <person name="Hauser L."/>
            <person name="Kyrpides N."/>
            <person name="Ovchinnikova G."/>
            <person name="Beliaev A.S."/>
            <person name="Richardson P."/>
        </authorList>
    </citation>
    <scope>NUCLEOTIDE SEQUENCE</scope>
    <source>
        <strain evidence="7">2CP-1</strain>
    </source>
</reference>
<gene>
    <name evidence="7" type="ordered locus">A2cp1_2515</name>
</gene>
<dbReference type="GO" id="GO:0019148">
    <property type="term" value="F:D-cysteine desulfhydrase activity"/>
    <property type="evidence" value="ECO:0007669"/>
    <property type="project" value="TreeGrafter"/>
</dbReference>
<dbReference type="Proteomes" id="UP000007089">
    <property type="component" value="Chromosome"/>
</dbReference>
<dbReference type="PIRSF" id="PIRSF006278">
    <property type="entry name" value="ACCD_DCysDesulf"/>
    <property type="match status" value="1"/>
</dbReference>
<dbReference type="InterPro" id="IPR027278">
    <property type="entry name" value="ACCD_DCysDesulf"/>
</dbReference>
<evidence type="ECO:0000259" key="6">
    <source>
        <dbReference type="Pfam" id="PF00291"/>
    </source>
</evidence>
<organism evidence="7 8">
    <name type="scientific">Anaeromyxobacter dehalogenans (strain ATCC BAA-258 / DSM 21875 / 2CP-1)</name>
    <dbReference type="NCBI Taxonomy" id="455488"/>
    <lineage>
        <taxon>Bacteria</taxon>
        <taxon>Pseudomonadati</taxon>
        <taxon>Myxococcota</taxon>
        <taxon>Myxococcia</taxon>
        <taxon>Myxococcales</taxon>
        <taxon>Cystobacterineae</taxon>
        <taxon>Anaeromyxobacteraceae</taxon>
        <taxon>Anaeromyxobacter</taxon>
    </lineage>
</organism>
<feature type="active site" description="Nucleophile" evidence="4">
    <location>
        <position position="82"/>
    </location>
</feature>
<dbReference type="InterPro" id="IPR001926">
    <property type="entry name" value="TrpB-like_PALP"/>
</dbReference>
<proteinExistence type="inferred from homology"/>
<dbReference type="AlphaFoldDB" id="B8JCB3"/>
<evidence type="ECO:0000256" key="5">
    <source>
        <dbReference type="PIRSR" id="PIRSR006278-2"/>
    </source>
</evidence>
<dbReference type="PANTHER" id="PTHR43780">
    <property type="entry name" value="1-AMINOCYCLOPROPANE-1-CARBOXYLATE DEAMINASE-RELATED"/>
    <property type="match status" value="1"/>
</dbReference>
<comment type="similarity">
    <text evidence="2">Belongs to the ACC deaminase/D-cysteine desulfhydrase family.</text>
</comment>
<dbReference type="RefSeq" id="WP_012633648.1">
    <property type="nucleotide sequence ID" value="NC_011891.1"/>
</dbReference>
<feature type="domain" description="Tryptophan synthase beta chain-like PALP" evidence="6">
    <location>
        <begin position="19"/>
        <end position="326"/>
    </location>
</feature>
<evidence type="ECO:0000256" key="1">
    <source>
        <dbReference type="ARBA" id="ARBA00001933"/>
    </source>
</evidence>
<dbReference type="PANTHER" id="PTHR43780:SF2">
    <property type="entry name" value="1-AMINOCYCLOPROPANE-1-CARBOXYLATE DEAMINASE-RELATED"/>
    <property type="match status" value="1"/>
</dbReference>